<name>A0ABY5IT05_9FLAO</name>
<keyword evidence="1" id="KW-0812">Transmembrane</keyword>
<protein>
    <recommendedName>
        <fullName evidence="4">TPM domain-containing protein</fullName>
    </recommendedName>
</protein>
<dbReference type="EMBL" id="CP101751">
    <property type="protein sequence ID" value="UUC45975.1"/>
    <property type="molecule type" value="Genomic_DNA"/>
</dbReference>
<dbReference type="RefSeq" id="WP_256551656.1">
    <property type="nucleotide sequence ID" value="NZ_CP101751.1"/>
</dbReference>
<keyword evidence="3" id="KW-1185">Reference proteome</keyword>
<evidence type="ECO:0008006" key="4">
    <source>
        <dbReference type="Google" id="ProtNLM"/>
    </source>
</evidence>
<accession>A0ABY5IT05</accession>
<feature type="transmembrane region" description="Helical" evidence="1">
    <location>
        <begin position="89"/>
        <end position="110"/>
    </location>
</feature>
<evidence type="ECO:0000313" key="3">
    <source>
        <dbReference type="Proteomes" id="UP001059844"/>
    </source>
</evidence>
<keyword evidence="1" id="KW-1133">Transmembrane helix</keyword>
<feature type="transmembrane region" description="Helical" evidence="1">
    <location>
        <begin position="122"/>
        <end position="144"/>
    </location>
</feature>
<sequence length="175" mass="19110">MENIIYKIDPNANRNTALQQASNHIKATLQSKFGSSYVISADAFIDADKNWSHEIQVRQGNKIGAAVGLKWEKSNPNVVLLDASESSKIGNIITISVLLLFLVIGGYMGYNKIEPFAFLPGYRIAAGLGGLFALIPGIILVFILKSILLKGEKEQNAQLVNEVRQVIQNISANNI</sequence>
<organism evidence="2 3">
    <name type="scientific">Flavobacterium cerinum</name>
    <dbReference type="NCBI Taxonomy" id="2502784"/>
    <lineage>
        <taxon>Bacteria</taxon>
        <taxon>Pseudomonadati</taxon>
        <taxon>Bacteroidota</taxon>
        <taxon>Flavobacteriia</taxon>
        <taxon>Flavobacteriales</taxon>
        <taxon>Flavobacteriaceae</taxon>
        <taxon>Flavobacterium</taxon>
    </lineage>
</organism>
<reference evidence="2" key="1">
    <citation type="submission" date="2022-07" db="EMBL/GenBank/DDBJ databases">
        <title>Isolation, identification, and degradation of a PFOSA degrading strain from sewage treatment plant.</title>
        <authorList>
            <person name="Zhang L."/>
            <person name="Huo Y."/>
        </authorList>
    </citation>
    <scope>NUCLEOTIDE SEQUENCE</scope>
    <source>
        <strain evidence="2">C1</strain>
    </source>
</reference>
<keyword evidence="1" id="KW-0472">Membrane</keyword>
<evidence type="ECO:0000256" key="1">
    <source>
        <dbReference type="SAM" id="Phobius"/>
    </source>
</evidence>
<proteinExistence type="predicted"/>
<gene>
    <name evidence="2" type="ORF">NOX80_01940</name>
</gene>
<dbReference type="Proteomes" id="UP001059844">
    <property type="component" value="Chromosome"/>
</dbReference>
<evidence type="ECO:0000313" key="2">
    <source>
        <dbReference type="EMBL" id="UUC45975.1"/>
    </source>
</evidence>